<protein>
    <submittedName>
        <fullName evidence="1">Uncharacterized protein DUF302</fullName>
    </submittedName>
</protein>
<keyword evidence="2" id="KW-1185">Reference proteome</keyword>
<organism evidence="1 2">
    <name type="scientific">Azoarcus indigens</name>
    <dbReference type="NCBI Taxonomy" id="29545"/>
    <lineage>
        <taxon>Bacteria</taxon>
        <taxon>Pseudomonadati</taxon>
        <taxon>Pseudomonadota</taxon>
        <taxon>Betaproteobacteria</taxon>
        <taxon>Rhodocyclales</taxon>
        <taxon>Zoogloeaceae</taxon>
        <taxon>Azoarcus</taxon>
    </lineage>
</organism>
<sequence>MPWEDLRLALEDAIAAEGLTAPTVSHFGDMLARTAPDLGHRADLYTHAEILSFCSVGVAARLVTEAAEQIALCPLSIAVYALPGEPGRSYLAYRRPPQTGAGSATAEALMQRLVKRAAEGG</sequence>
<evidence type="ECO:0000313" key="1">
    <source>
        <dbReference type="EMBL" id="TDN47508.1"/>
    </source>
</evidence>
<accession>A0A4R6DTA7</accession>
<evidence type="ECO:0000313" key="2">
    <source>
        <dbReference type="Proteomes" id="UP000295129"/>
    </source>
</evidence>
<dbReference type="Proteomes" id="UP000295129">
    <property type="component" value="Unassembled WGS sequence"/>
</dbReference>
<dbReference type="SUPFAM" id="SSF103247">
    <property type="entry name" value="TT1751-like"/>
    <property type="match status" value="1"/>
</dbReference>
<gene>
    <name evidence="1" type="ORF">C7389_11918</name>
</gene>
<reference evidence="1 2" key="1">
    <citation type="submission" date="2019-03" db="EMBL/GenBank/DDBJ databases">
        <title>Genomic Encyclopedia of Type Strains, Phase IV (KMG-IV): sequencing the most valuable type-strain genomes for metagenomic binning, comparative biology and taxonomic classification.</title>
        <authorList>
            <person name="Goeker M."/>
        </authorList>
    </citation>
    <scope>NUCLEOTIDE SEQUENCE [LARGE SCALE GENOMIC DNA]</scope>
    <source>
        <strain evidence="1 2">DSM 12121</strain>
    </source>
</reference>
<proteinExistence type="predicted"/>
<dbReference type="AlphaFoldDB" id="A0A4R6DTA7"/>
<name>A0A4R6DTA7_9RHOO</name>
<dbReference type="InterPro" id="IPR035923">
    <property type="entry name" value="TT1751-like_sf"/>
</dbReference>
<dbReference type="Gene3D" id="3.30.310.70">
    <property type="entry name" value="TT1751-like domain"/>
    <property type="match status" value="1"/>
</dbReference>
<comment type="caution">
    <text evidence="1">The sequence shown here is derived from an EMBL/GenBank/DDBJ whole genome shotgun (WGS) entry which is preliminary data.</text>
</comment>
<dbReference type="OrthoDB" id="7363179at2"/>
<dbReference type="EMBL" id="SNVV01000019">
    <property type="protein sequence ID" value="TDN47508.1"/>
    <property type="molecule type" value="Genomic_DNA"/>
</dbReference>